<dbReference type="Gene3D" id="3.40.50.720">
    <property type="entry name" value="NAD(P)-binding Rossmann-like Domain"/>
    <property type="match status" value="1"/>
</dbReference>
<dbReference type="PANTHER" id="PTHR11092">
    <property type="entry name" value="SUGAR NUCLEOTIDE EPIMERASE RELATED"/>
    <property type="match status" value="1"/>
</dbReference>
<dbReference type="OrthoDB" id="9801773at2"/>
<evidence type="ECO:0000313" key="5">
    <source>
        <dbReference type="Proteomes" id="UP000031972"/>
    </source>
</evidence>
<dbReference type="Pfam" id="PF08338">
    <property type="entry name" value="DUF1731"/>
    <property type="match status" value="1"/>
</dbReference>
<evidence type="ECO:0008006" key="6">
    <source>
        <dbReference type="Google" id="ProtNLM"/>
    </source>
</evidence>
<dbReference type="InterPro" id="IPR013549">
    <property type="entry name" value="DUF1731"/>
</dbReference>
<feature type="domain" description="DUF1731" evidence="3">
    <location>
        <begin position="252"/>
        <end position="298"/>
    </location>
</feature>
<feature type="domain" description="NAD-dependent epimerase/dehydratase" evidence="2">
    <location>
        <begin position="3"/>
        <end position="225"/>
    </location>
</feature>
<dbReference type="Pfam" id="PF01370">
    <property type="entry name" value="Epimerase"/>
    <property type="match status" value="1"/>
</dbReference>
<dbReference type="EMBL" id="JXRR01000015">
    <property type="protein sequence ID" value="KIL47161.1"/>
    <property type="molecule type" value="Genomic_DNA"/>
</dbReference>
<keyword evidence="5" id="KW-1185">Reference proteome</keyword>
<protein>
    <recommendedName>
        <fullName evidence="6">Multidrug MFS transporter</fullName>
    </recommendedName>
</protein>
<dbReference type="InterPro" id="IPR001509">
    <property type="entry name" value="Epimerase_deHydtase"/>
</dbReference>
<dbReference type="PANTHER" id="PTHR11092:SF0">
    <property type="entry name" value="EPIMERASE FAMILY PROTEIN SDR39U1"/>
    <property type="match status" value="1"/>
</dbReference>
<evidence type="ECO:0000259" key="3">
    <source>
        <dbReference type="Pfam" id="PF08338"/>
    </source>
</evidence>
<comment type="similarity">
    <text evidence="1">Belongs to the NAD(P)-dependent epimerase/dehydratase family. SDR39U1 subfamily.</text>
</comment>
<name>A0A0C2VRU1_9BACL</name>
<comment type="caution">
    <text evidence="4">The sequence shown here is derived from an EMBL/GenBank/DDBJ whole genome shotgun (WGS) entry which is preliminary data.</text>
</comment>
<evidence type="ECO:0000259" key="2">
    <source>
        <dbReference type="Pfam" id="PF01370"/>
    </source>
</evidence>
<evidence type="ECO:0000313" key="4">
    <source>
        <dbReference type="EMBL" id="KIL47161.1"/>
    </source>
</evidence>
<dbReference type="PATRIC" id="fig|220754.4.peg.2500"/>
<evidence type="ECO:0000256" key="1">
    <source>
        <dbReference type="ARBA" id="ARBA00009353"/>
    </source>
</evidence>
<dbReference type="NCBIfam" id="TIGR01777">
    <property type="entry name" value="yfcH"/>
    <property type="match status" value="1"/>
</dbReference>
<dbReference type="InterPro" id="IPR036291">
    <property type="entry name" value="NAD(P)-bd_dom_sf"/>
</dbReference>
<dbReference type="CDD" id="cd05242">
    <property type="entry name" value="SDR_a8"/>
    <property type="match status" value="1"/>
</dbReference>
<dbReference type="Proteomes" id="UP000031972">
    <property type="component" value="Unassembled WGS sequence"/>
</dbReference>
<proteinExistence type="inferred from homology"/>
<accession>A0A0C2VRU1</accession>
<sequence length="300" mass="33075">MKILLSGGTGFIGQAITKLLTAEEHEVYILTRNPDKHKGTSQVHYVEWLTENASPENTLPPIDAIINLAGESINNGRWSDEQKKKIYDSRMNATDEILRIIQLLDTPPSVLVNASAVGYYPPSETKIWTEQSTERGEGFLAQTVVDWEKKALLAEDHGVRVACARFGIILGKEDGALPSMALPYKLMAGGTVGSGRQWLSWIHHKDAARAVLFAIEESVEGPYNVTAPNPMRMKEFGETLGKVLNRPHWIPAPGFALKLALGDKSALVLEGQKVLPDVLQTKGFEFAFPTLNEALRDIYA</sequence>
<dbReference type="InterPro" id="IPR010099">
    <property type="entry name" value="SDR39U1"/>
</dbReference>
<dbReference type="SUPFAM" id="SSF51735">
    <property type="entry name" value="NAD(P)-binding Rossmann-fold domains"/>
    <property type="match status" value="1"/>
</dbReference>
<reference evidence="4 5" key="1">
    <citation type="submission" date="2015-01" db="EMBL/GenBank/DDBJ databases">
        <title>Jeotgalibacillus campisalis genome sequencing.</title>
        <authorList>
            <person name="Goh K.M."/>
            <person name="Chan K.-G."/>
            <person name="Yaakop A.S."/>
            <person name="Ee R."/>
            <person name="Gan H.M."/>
            <person name="Chan C.S."/>
        </authorList>
    </citation>
    <scope>NUCLEOTIDE SEQUENCE [LARGE SCALE GENOMIC DNA]</scope>
    <source>
        <strain evidence="4 5">SF-57</strain>
    </source>
</reference>
<gene>
    <name evidence="4" type="ORF">KR50_24830</name>
</gene>
<dbReference type="RefSeq" id="WP_041058682.1">
    <property type="nucleotide sequence ID" value="NZ_JXRR01000015.1"/>
</dbReference>
<organism evidence="4 5">
    <name type="scientific">Jeotgalibacillus campisalis</name>
    <dbReference type="NCBI Taxonomy" id="220754"/>
    <lineage>
        <taxon>Bacteria</taxon>
        <taxon>Bacillati</taxon>
        <taxon>Bacillota</taxon>
        <taxon>Bacilli</taxon>
        <taxon>Bacillales</taxon>
        <taxon>Caryophanaceae</taxon>
        <taxon>Jeotgalibacillus</taxon>
    </lineage>
</organism>
<dbReference type="AlphaFoldDB" id="A0A0C2VRU1"/>